<feature type="transmembrane region" description="Helical" evidence="1">
    <location>
        <begin position="93"/>
        <end position="111"/>
    </location>
</feature>
<gene>
    <name evidence="2" type="ORF">RCZ15_14400</name>
    <name evidence="3" type="ORF">RCZ16_22780</name>
</gene>
<dbReference type="Proteomes" id="UP001208692">
    <property type="component" value="Unassembled WGS sequence"/>
</dbReference>
<comment type="caution">
    <text evidence="2">The sequence shown here is derived from an EMBL/GenBank/DDBJ whole genome shotgun (WGS) entry which is preliminary data.</text>
</comment>
<feature type="transmembrane region" description="Helical" evidence="1">
    <location>
        <begin position="123"/>
        <end position="144"/>
    </location>
</feature>
<evidence type="ECO:0000313" key="4">
    <source>
        <dbReference type="Proteomes" id="UP001207736"/>
    </source>
</evidence>
<protein>
    <recommendedName>
        <fullName evidence="6">50S ribosomal protein L27</fullName>
    </recommendedName>
</protein>
<dbReference type="RefSeq" id="WP_264847007.1">
    <property type="nucleotide sequence ID" value="NZ_BPMA01000037.1"/>
</dbReference>
<reference evidence="2 5" key="1">
    <citation type="submission" date="2021-11" db="EMBL/GenBank/DDBJ databases">
        <title>Draft genome sequence of Capnocytophaga sp. strain KC07075 isolated from cat oral cavity.</title>
        <authorList>
            <person name="Suzuki M."/>
            <person name="Imaoka K."/>
            <person name="Kimura M."/>
            <person name="Morikawa S."/>
            <person name="Maeda K."/>
        </authorList>
    </citation>
    <scope>NUCLEOTIDE SEQUENCE</scope>
    <source>
        <strain evidence="2">KC07075</strain>
        <strain evidence="3 5">KC07079</strain>
    </source>
</reference>
<dbReference type="Proteomes" id="UP001207736">
    <property type="component" value="Unassembled WGS sequence"/>
</dbReference>
<dbReference type="AlphaFoldDB" id="A0AAV5AZR9"/>
<evidence type="ECO:0000256" key="1">
    <source>
        <dbReference type="SAM" id="Phobius"/>
    </source>
</evidence>
<name>A0AAV5AZR9_9FLAO</name>
<evidence type="ECO:0000313" key="2">
    <source>
        <dbReference type="EMBL" id="GJM50467.1"/>
    </source>
</evidence>
<dbReference type="EMBL" id="BQKA01000027">
    <property type="protein sequence ID" value="GJM50467.1"/>
    <property type="molecule type" value="Genomic_DNA"/>
</dbReference>
<keyword evidence="1" id="KW-0472">Membrane</keyword>
<proteinExistence type="predicted"/>
<evidence type="ECO:0000313" key="5">
    <source>
        <dbReference type="Proteomes" id="UP001208692"/>
    </source>
</evidence>
<organism evidence="2 4">
    <name type="scientific">Capnocytophaga catalasegens</name>
    <dbReference type="NCBI Taxonomy" id="1004260"/>
    <lineage>
        <taxon>Bacteria</taxon>
        <taxon>Pseudomonadati</taxon>
        <taxon>Bacteroidota</taxon>
        <taxon>Flavobacteriia</taxon>
        <taxon>Flavobacteriales</taxon>
        <taxon>Flavobacteriaceae</taxon>
        <taxon>Capnocytophaga</taxon>
    </lineage>
</organism>
<feature type="transmembrane region" description="Helical" evidence="1">
    <location>
        <begin position="12"/>
        <end position="32"/>
    </location>
</feature>
<evidence type="ECO:0008006" key="6">
    <source>
        <dbReference type="Google" id="ProtNLM"/>
    </source>
</evidence>
<keyword evidence="1" id="KW-1133">Transmembrane helix</keyword>
<accession>A0AAV5AZR9</accession>
<keyword evidence="5" id="KW-1185">Reference proteome</keyword>
<sequence length="147" mass="16890">MYEILKMTHSWWAYLVLILILVAIINACIGFFSKRDYKQPDYRIGLFTLIVTHIQLLLGIVLYFISPLFNGWKTLGIAAIMKDAYLRKMLVEHPFGVIVGIILITMGWSLHKKQKTSQRAFGKIALFYALGLLLILGVIPWATWLSF</sequence>
<evidence type="ECO:0000313" key="3">
    <source>
        <dbReference type="EMBL" id="GJM53962.1"/>
    </source>
</evidence>
<keyword evidence="1" id="KW-0812">Transmembrane</keyword>
<feature type="transmembrane region" description="Helical" evidence="1">
    <location>
        <begin position="44"/>
        <end position="65"/>
    </location>
</feature>
<dbReference type="EMBL" id="BQKB01000053">
    <property type="protein sequence ID" value="GJM53962.1"/>
    <property type="molecule type" value="Genomic_DNA"/>
</dbReference>